<evidence type="ECO:0000256" key="5">
    <source>
        <dbReference type="ARBA" id="ARBA00022801"/>
    </source>
</evidence>
<dbReference type="OrthoDB" id="445564at2759"/>
<dbReference type="EC" id="3.1.3.16" evidence="8"/>
<dbReference type="EMBL" id="JNBS01000521">
    <property type="protein sequence ID" value="OQS04980.1"/>
    <property type="molecule type" value="Genomic_DNA"/>
</dbReference>
<feature type="domain" description="EF-hand" evidence="10">
    <location>
        <begin position="627"/>
        <end position="662"/>
    </location>
</feature>
<feature type="domain" description="EF-hand" evidence="10">
    <location>
        <begin position="822"/>
        <end position="857"/>
    </location>
</feature>
<dbReference type="SMART" id="SM00054">
    <property type="entry name" value="EFh"/>
    <property type="match status" value="5"/>
</dbReference>
<reference evidence="11 12" key="1">
    <citation type="journal article" date="2014" name="Genome Biol. Evol.">
        <title>The secreted proteins of Achlya hypogyna and Thraustotheca clavata identify the ancestral oomycete secretome and reveal gene acquisitions by horizontal gene transfer.</title>
        <authorList>
            <person name="Misner I."/>
            <person name="Blouin N."/>
            <person name="Leonard G."/>
            <person name="Richards T.A."/>
            <person name="Lane C.E."/>
        </authorList>
    </citation>
    <scope>NUCLEOTIDE SEQUENCE [LARGE SCALE GENOMIC DNA]</scope>
    <source>
        <strain evidence="11 12">ATCC 34112</strain>
    </source>
</reference>
<dbReference type="InterPro" id="IPR013235">
    <property type="entry name" value="PPP_dom"/>
</dbReference>
<dbReference type="GO" id="GO:0005509">
    <property type="term" value="F:calcium ion binding"/>
    <property type="evidence" value="ECO:0007669"/>
    <property type="project" value="InterPro"/>
</dbReference>
<dbReference type="PANTHER" id="PTHR45668:SF5">
    <property type="entry name" value="SERINE_THREONINE-PROTEIN PHOSPHATASE 5"/>
    <property type="match status" value="1"/>
</dbReference>
<sequence length="1042" mass="117863">MKLKAKLTPFSSIVRYVSTGRNALIGLELEHAVGTCDGICQQDGQQHFNCAPFHGIYVRETYVTPYSKENAAACMIQCFWKRHRERTHFTSIVLSSMWNMLDNNQEQLQMKRAEKIKSASQALSILARQNSKGPRLSHSVSSVTEDYRGPRLHFPLRLSNVLDMLEQFKKGTILHSKYVMEVLADAKKFFNQLPTLQEITVNEGEKLTVVGDLHGQLKDLFTIFTTNGLPSNKNKYLFNGDFVDRGLYGTEVVMTILCFRSLYPESVFLNRGNHESRNQNSWMGFEEEIWEKYDGTNEGDPARASVVYNMFQTFFDTLPLCALVLKKIFVVHGGLFSCDNVTLAHIKAISRKREPPLHQQGFEDKIYEDMLWSDPRAIAGRQPSERGAGTEFGHEVTNNFCAVNRVALVIRSHECVPEGYEVLHGGRLITLFSASRYCGTQLNKGAFLTLGADLQPEIQQFYGNPMTEAEWEKPEEEQVKLQENLEGDAMRMIAERICDHKADLFWYFTQHDQESNGRVPRLVWAEALKSVLALDLPFLLCQTKLTDADADNLINYSRFLSRYRIENPTVDSSGWQESIISTICKKLYRAMGAGSIEHAFRIFDADKNGTIEYDEFMSTLKQMDTGLSEHQVFELMRTADTNDDGRIDFKEFVQRFEVIFTDIRNQPSDKGSFVQSSPPPPPFNAPSKLQRRTSERETPIGPVPMENVDPETMSALLQIGKAFFQLDGSLLDNFHRFDTNRDGVLQTEEFFSAIKQLGLTFSDALLDKIMKAVDLDGGNTIDYKEFLAAFSVKDNSENEVLAKGELTWQQTILQQVSNVFYQHRIHIRSAFRLFDQDNSGSISREEFRAGISTFNAILEMPLSEDQIEALLTMSTTGYGISGHKNSFSSTVKIGNYVEDQFGAALAKSSIECSQLGLSEVQANFSDPQSKPPPEDKRSIHHETEQYVARTGLSYSLLFPHGMAGCEGSSTDWCTTNQLLHGSQRIPSKKVFENGSSIGPHSIDSSQRNLKSIELQKKLAREKRLEQSYVTATQANSALVRKK</sequence>
<evidence type="ECO:0000256" key="4">
    <source>
        <dbReference type="ARBA" id="ARBA00022737"/>
    </source>
</evidence>
<feature type="domain" description="EF-hand" evidence="10">
    <location>
        <begin position="761"/>
        <end position="796"/>
    </location>
</feature>
<gene>
    <name evidence="11" type="ORF">THRCLA_02835</name>
</gene>
<dbReference type="PROSITE" id="PS50222">
    <property type="entry name" value="EF_HAND_2"/>
    <property type="match status" value="5"/>
</dbReference>
<feature type="domain" description="EF-hand" evidence="10">
    <location>
        <begin position="734"/>
        <end position="760"/>
    </location>
</feature>
<dbReference type="AlphaFoldDB" id="A0A1W0A4M2"/>
<keyword evidence="5 8" id="KW-0378">Hydrolase</keyword>
<dbReference type="PRINTS" id="PR00114">
    <property type="entry name" value="STPHPHTASE"/>
</dbReference>
<comment type="similarity">
    <text evidence="2 8">Belongs to the PPP phosphatase family.</text>
</comment>
<dbReference type="SUPFAM" id="SSF47473">
    <property type="entry name" value="EF-hand"/>
    <property type="match status" value="2"/>
</dbReference>
<dbReference type="CDD" id="cd00051">
    <property type="entry name" value="EFh"/>
    <property type="match status" value="2"/>
</dbReference>
<dbReference type="InterPro" id="IPR051134">
    <property type="entry name" value="PPP_phosphatase"/>
</dbReference>
<evidence type="ECO:0000256" key="3">
    <source>
        <dbReference type="ARBA" id="ARBA00022723"/>
    </source>
</evidence>
<dbReference type="Pfam" id="PF13499">
    <property type="entry name" value="EF-hand_7"/>
    <property type="match status" value="2"/>
</dbReference>
<keyword evidence="4" id="KW-0677">Repeat</keyword>
<proteinExistence type="inferred from homology"/>
<dbReference type="InterPro" id="IPR004843">
    <property type="entry name" value="Calcineurin-like_PHP"/>
</dbReference>
<comment type="catalytic activity">
    <reaction evidence="8">
        <text>O-phospho-L-threonyl-[protein] + H2O = L-threonyl-[protein] + phosphate</text>
        <dbReference type="Rhea" id="RHEA:47004"/>
        <dbReference type="Rhea" id="RHEA-COMP:11060"/>
        <dbReference type="Rhea" id="RHEA-COMP:11605"/>
        <dbReference type="ChEBI" id="CHEBI:15377"/>
        <dbReference type="ChEBI" id="CHEBI:30013"/>
        <dbReference type="ChEBI" id="CHEBI:43474"/>
        <dbReference type="ChEBI" id="CHEBI:61977"/>
        <dbReference type="EC" id="3.1.3.16"/>
    </reaction>
</comment>
<protein>
    <recommendedName>
        <fullName evidence="8">Serine/threonine-protein phosphatase</fullName>
        <ecNumber evidence="8">3.1.3.16</ecNumber>
    </recommendedName>
</protein>
<dbReference type="InterPro" id="IPR006186">
    <property type="entry name" value="Ser/Thr-sp_prot-phosphatase"/>
</dbReference>
<dbReference type="PANTHER" id="PTHR45668">
    <property type="entry name" value="SERINE/THREONINE-PROTEIN PHOSPHATASE 5-RELATED"/>
    <property type="match status" value="1"/>
</dbReference>
<dbReference type="InterPro" id="IPR036859">
    <property type="entry name" value="CAP-Gly_dom_sf"/>
</dbReference>
<dbReference type="Proteomes" id="UP000243217">
    <property type="component" value="Unassembled WGS sequence"/>
</dbReference>
<dbReference type="Gene3D" id="3.60.21.10">
    <property type="match status" value="1"/>
</dbReference>
<dbReference type="Pfam" id="PF00149">
    <property type="entry name" value="Metallophos"/>
    <property type="match status" value="1"/>
</dbReference>
<keyword evidence="7" id="KW-0464">Manganese</keyword>
<dbReference type="GO" id="GO:0004722">
    <property type="term" value="F:protein serine/threonine phosphatase activity"/>
    <property type="evidence" value="ECO:0007669"/>
    <property type="project" value="UniProtKB-EC"/>
</dbReference>
<evidence type="ECO:0000313" key="12">
    <source>
        <dbReference type="Proteomes" id="UP000243217"/>
    </source>
</evidence>
<dbReference type="PROSITE" id="PS00018">
    <property type="entry name" value="EF_HAND_1"/>
    <property type="match status" value="5"/>
</dbReference>
<feature type="domain" description="EF-hand" evidence="10">
    <location>
        <begin position="591"/>
        <end position="626"/>
    </location>
</feature>
<accession>A0A1W0A4M2</accession>
<evidence type="ECO:0000256" key="8">
    <source>
        <dbReference type="RuleBase" id="RU004273"/>
    </source>
</evidence>
<dbReference type="Pfam" id="PF00036">
    <property type="entry name" value="EF-hand_1"/>
    <property type="match status" value="1"/>
</dbReference>
<evidence type="ECO:0000256" key="2">
    <source>
        <dbReference type="ARBA" id="ARBA00008294"/>
    </source>
</evidence>
<dbReference type="InterPro" id="IPR018247">
    <property type="entry name" value="EF_Hand_1_Ca_BS"/>
</dbReference>
<evidence type="ECO:0000256" key="9">
    <source>
        <dbReference type="SAM" id="MobiDB-lite"/>
    </source>
</evidence>
<organism evidence="11 12">
    <name type="scientific">Thraustotheca clavata</name>
    <dbReference type="NCBI Taxonomy" id="74557"/>
    <lineage>
        <taxon>Eukaryota</taxon>
        <taxon>Sar</taxon>
        <taxon>Stramenopiles</taxon>
        <taxon>Oomycota</taxon>
        <taxon>Saprolegniomycetes</taxon>
        <taxon>Saprolegniales</taxon>
        <taxon>Achlyaceae</taxon>
        <taxon>Thraustotheca</taxon>
    </lineage>
</organism>
<dbReference type="Gene3D" id="1.10.238.10">
    <property type="entry name" value="EF-hand"/>
    <property type="match status" value="3"/>
</dbReference>
<dbReference type="PROSITE" id="PS00125">
    <property type="entry name" value="SER_THR_PHOSPHATASE"/>
    <property type="match status" value="1"/>
</dbReference>
<dbReference type="Gene3D" id="2.30.30.190">
    <property type="entry name" value="CAP Gly-rich-like domain"/>
    <property type="match status" value="1"/>
</dbReference>
<dbReference type="InterPro" id="IPR002048">
    <property type="entry name" value="EF_hand_dom"/>
</dbReference>
<dbReference type="InterPro" id="IPR011992">
    <property type="entry name" value="EF-hand-dom_pair"/>
</dbReference>
<dbReference type="STRING" id="74557.A0A1W0A4M2"/>
<keyword evidence="12" id="KW-1185">Reference proteome</keyword>
<name>A0A1W0A4M2_9STRA</name>
<comment type="caution">
    <text evidence="11">The sequence shown here is derived from an EMBL/GenBank/DDBJ whole genome shotgun (WGS) entry which is preliminary data.</text>
</comment>
<dbReference type="SMART" id="SM00156">
    <property type="entry name" value="PP2Ac"/>
    <property type="match status" value="1"/>
</dbReference>
<dbReference type="InterPro" id="IPR029052">
    <property type="entry name" value="Metallo-depent_PP-like"/>
</dbReference>
<dbReference type="SUPFAM" id="SSF56300">
    <property type="entry name" value="Metallo-dependent phosphatases"/>
    <property type="match status" value="1"/>
</dbReference>
<dbReference type="SUPFAM" id="SSF74924">
    <property type="entry name" value="Cap-Gly domain"/>
    <property type="match status" value="1"/>
</dbReference>
<evidence type="ECO:0000259" key="10">
    <source>
        <dbReference type="PROSITE" id="PS50222"/>
    </source>
</evidence>
<feature type="region of interest" description="Disordered" evidence="9">
    <location>
        <begin position="667"/>
        <end position="707"/>
    </location>
</feature>
<dbReference type="Pfam" id="PF08321">
    <property type="entry name" value="PPP5"/>
    <property type="match status" value="1"/>
</dbReference>
<keyword evidence="6" id="KW-0106">Calcium</keyword>
<keyword evidence="3" id="KW-0479">Metal-binding</keyword>
<evidence type="ECO:0000256" key="1">
    <source>
        <dbReference type="ARBA" id="ARBA00001936"/>
    </source>
</evidence>
<evidence type="ECO:0000256" key="7">
    <source>
        <dbReference type="ARBA" id="ARBA00023211"/>
    </source>
</evidence>
<comment type="cofactor">
    <cofactor evidence="1">
        <name>Mn(2+)</name>
        <dbReference type="ChEBI" id="CHEBI:29035"/>
    </cofactor>
</comment>
<evidence type="ECO:0000256" key="6">
    <source>
        <dbReference type="ARBA" id="ARBA00022837"/>
    </source>
</evidence>
<evidence type="ECO:0000313" key="11">
    <source>
        <dbReference type="EMBL" id="OQS04980.1"/>
    </source>
</evidence>